<sequence length="148" mass="16342">MAREKKTARPRPGASGLEDSSTATSPVDILCWWKINGCKFPVLAAIARDVLGIQTSTVASESCFSTGGRVIDCFRSSLTPRTVEGLICMQNWLLGDDIAEVVDDCSIENLEFYEEVEQGMNCCSFYMCLTVFSIFTALAFTNSFFFRA</sequence>
<comment type="caution">
    <text evidence="4">The sequence shown here is derived from an EMBL/GenBank/DDBJ whole genome shotgun (WGS) entry which is preliminary data.</text>
</comment>
<evidence type="ECO:0000313" key="4">
    <source>
        <dbReference type="EMBL" id="PRQ23529.1"/>
    </source>
</evidence>
<dbReference type="Pfam" id="PF05699">
    <property type="entry name" value="Dimer_Tnp_hAT"/>
    <property type="match status" value="1"/>
</dbReference>
<feature type="domain" description="HAT C-terminal dimerisation" evidence="3">
    <location>
        <begin position="22"/>
        <end position="93"/>
    </location>
</feature>
<keyword evidence="2" id="KW-0812">Transmembrane</keyword>
<dbReference type="Proteomes" id="UP000238479">
    <property type="component" value="Chromosome 6"/>
</dbReference>
<dbReference type="GO" id="GO:0046983">
    <property type="term" value="F:protein dimerization activity"/>
    <property type="evidence" value="ECO:0007669"/>
    <property type="project" value="InterPro"/>
</dbReference>
<keyword evidence="2" id="KW-0472">Membrane</keyword>
<dbReference type="PANTHER" id="PTHR23272:SF161">
    <property type="entry name" value="ZINC FINGER BED DOMAIN-CONTAINING PROTEIN RICESLEEPER 1-LIKE"/>
    <property type="match status" value="1"/>
</dbReference>
<dbReference type="EMBL" id="PDCK01000044">
    <property type="protein sequence ID" value="PRQ23529.1"/>
    <property type="molecule type" value="Genomic_DNA"/>
</dbReference>
<dbReference type="AlphaFoldDB" id="A0A2P6PNL8"/>
<evidence type="ECO:0000256" key="2">
    <source>
        <dbReference type="SAM" id="Phobius"/>
    </source>
</evidence>
<name>A0A2P6PNL8_ROSCH</name>
<dbReference type="PANTHER" id="PTHR23272">
    <property type="entry name" value="BED FINGER-RELATED"/>
    <property type="match status" value="1"/>
</dbReference>
<dbReference type="InterPro" id="IPR012337">
    <property type="entry name" value="RNaseH-like_sf"/>
</dbReference>
<dbReference type="SUPFAM" id="SSF53098">
    <property type="entry name" value="Ribonuclease H-like"/>
    <property type="match status" value="1"/>
</dbReference>
<keyword evidence="2" id="KW-1133">Transmembrane helix</keyword>
<evidence type="ECO:0000313" key="5">
    <source>
        <dbReference type="Proteomes" id="UP000238479"/>
    </source>
</evidence>
<accession>A0A2P6PNL8</accession>
<dbReference type="InterPro" id="IPR008906">
    <property type="entry name" value="HATC_C_dom"/>
</dbReference>
<gene>
    <name evidence="4" type="ORF">RchiOBHm_Chr6g0262381</name>
</gene>
<feature type="region of interest" description="Disordered" evidence="1">
    <location>
        <begin position="1"/>
        <end position="22"/>
    </location>
</feature>
<evidence type="ECO:0000256" key="1">
    <source>
        <dbReference type="SAM" id="MobiDB-lite"/>
    </source>
</evidence>
<dbReference type="STRING" id="74649.A0A2P6PNL8"/>
<dbReference type="Gramene" id="PRQ23529">
    <property type="protein sequence ID" value="PRQ23529"/>
    <property type="gene ID" value="RchiOBHm_Chr6g0262381"/>
</dbReference>
<reference evidence="4 5" key="1">
    <citation type="journal article" date="2018" name="Nat. Genet.">
        <title>The Rosa genome provides new insights in the design of modern roses.</title>
        <authorList>
            <person name="Bendahmane M."/>
        </authorList>
    </citation>
    <scope>NUCLEOTIDE SEQUENCE [LARGE SCALE GENOMIC DNA]</scope>
    <source>
        <strain evidence="5">cv. Old Blush</strain>
    </source>
</reference>
<proteinExistence type="predicted"/>
<organism evidence="4 5">
    <name type="scientific">Rosa chinensis</name>
    <name type="common">China rose</name>
    <dbReference type="NCBI Taxonomy" id="74649"/>
    <lineage>
        <taxon>Eukaryota</taxon>
        <taxon>Viridiplantae</taxon>
        <taxon>Streptophyta</taxon>
        <taxon>Embryophyta</taxon>
        <taxon>Tracheophyta</taxon>
        <taxon>Spermatophyta</taxon>
        <taxon>Magnoliopsida</taxon>
        <taxon>eudicotyledons</taxon>
        <taxon>Gunneridae</taxon>
        <taxon>Pentapetalae</taxon>
        <taxon>rosids</taxon>
        <taxon>fabids</taxon>
        <taxon>Rosales</taxon>
        <taxon>Rosaceae</taxon>
        <taxon>Rosoideae</taxon>
        <taxon>Rosoideae incertae sedis</taxon>
        <taxon>Rosa</taxon>
    </lineage>
</organism>
<protein>
    <submittedName>
        <fullName evidence="4">Putative HAT dimerization domain, ribonuclease H-like domain-containing protein</fullName>
    </submittedName>
</protein>
<feature type="transmembrane region" description="Helical" evidence="2">
    <location>
        <begin position="124"/>
        <end position="146"/>
    </location>
</feature>
<evidence type="ECO:0000259" key="3">
    <source>
        <dbReference type="Pfam" id="PF05699"/>
    </source>
</evidence>
<keyword evidence="5" id="KW-1185">Reference proteome</keyword>